<reference evidence="1 2" key="1">
    <citation type="journal article" date="2009" name="Stand. Genomic Sci.">
        <title>Complete genome sequence of Kytococcus sedentarius type strain (541).</title>
        <authorList>
            <person name="Sims D."/>
            <person name="Brettin T."/>
            <person name="Detter J.C."/>
            <person name="Han C."/>
            <person name="Lapidus A."/>
            <person name="Copeland A."/>
            <person name="Glavina Del Rio T."/>
            <person name="Nolan M."/>
            <person name="Chen F."/>
            <person name="Lucas S."/>
            <person name="Tice H."/>
            <person name="Cheng J.F."/>
            <person name="Bruce D."/>
            <person name="Goodwin L."/>
            <person name="Pitluck S."/>
            <person name="Ovchinnikova G."/>
            <person name="Pati A."/>
            <person name="Ivanova N."/>
            <person name="Mavrommatis K."/>
            <person name="Chen A."/>
            <person name="Palaniappan K."/>
            <person name="D'haeseleer P."/>
            <person name="Chain P."/>
            <person name="Bristow J."/>
            <person name="Eisen J.A."/>
            <person name="Markowitz V."/>
            <person name="Hugenholtz P."/>
            <person name="Schneider S."/>
            <person name="Goker M."/>
            <person name="Pukall R."/>
            <person name="Kyrpides N.C."/>
            <person name="Klenk H.P."/>
        </authorList>
    </citation>
    <scope>NUCLEOTIDE SEQUENCE [LARGE SCALE GENOMIC DNA]</scope>
    <source>
        <strain evidence="2">ATCC 14392 / DSM 20547 / JCM 11482 / CCUG 33030 / NBRC 15357 / NCTC 11040 / CCM 314 / 541</strain>
    </source>
</reference>
<keyword evidence="2" id="KW-1185">Reference proteome</keyword>
<dbReference type="Proteomes" id="UP000006666">
    <property type="component" value="Chromosome"/>
</dbReference>
<dbReference type="EMBL" id="CP001686">
    <property type="protein sequence ID" value="ACV07240.1"/>
    <property type="molecule type" value="Genomic_DNA"/>
</dbReference>
<gene>
    <name evidence="1" type="ordered locus">Ksed_22600</name>
</gene>
<name>C7NLZ1_KYTSD</name>
<dbReference type="AlphaFoldDB" id="C7NLZ1"/>
<protein>
    <submittedName>
        <fullName evidence="1">Uncharacterized protein</fullName>
    </submittedName>
</protein>
<dbReference type="STRING" id="478801.Ksed_22600"/>
<sequence length="43" mass="4774">MRGSAPKRRTTVVQHPDRLALGQRKVATVGMVAGVVFHSSRWE</sequence>
<organism evidence="1 2">
    <name type="scientific">Kytococcus sedentarius (strain ATCC 14392 / DSM 20547 / JCM 11482 / CCUG 33030 / NBRC 15357 / NCTC 11040 / CCM 314 / 541)</name>
    <name type="common">Micrococcus sedentarius</name>
    <dbReference type="NCBI Taxonomy" id="478801"/>
    <lineage>
        <taxon>Bacteria</taxon>
        <taxon>Bacillati</taxon>
        <taxon>Actinomycetota</taxon>
        <taxon>Actinomycetes</taxon>
        <taxon>Micrococcales</taxon>
        <taxon>Kytococcaceae</taxon>
        <taxon>Kytococcus</taxon>
    </lineage>
</organism>
<accession>C7NLZ1</accession>
<dbReference type="HOGENOM" id="CLU_3235003_0_0_11"/>
<dbReference type="KEGG" id="kse:Ksed_22600"/>
<evidence type="ECO:0000313" key="2">
    <source>
        <dbReference type="Proteomes" id="UP000006666"/>
    </source>
</evidence>
<proteinExistence type="predicted"/>
<evidence type="ECO:0000313" key="1">
    <source>
        <dbReference type="EMBL" id="ACV07240.1"/>
    </source>
</evidence>